<evidence type="ECO:0000313" key="1">
    <source>
        <dbReference type="EMBL" id="RCK52218.1"/>
    </source>
</evidence>
<sequence length="66" mass="7229">MLFQIWPQGRKTAGQCVPAVFTCAGAIAIKADEFGHSERTRCGPVLWEVAEISPDFPVILHCRDSA</sequence>
<evidence type="ECO:0000313" key="2">
    <source>
        <dbReference type="Proteomes" id="UP000252517"/>
    </source>
</evidence>
<dbReference type="EMBL" id="JPWH01000004">
    <property type="protein sequence ID" value="RCK52218.1"/>
    <property type="molecule type" value="Genomic_DNA"/>
</dbReference>
<accession>A0A367XEY4</accession>
<dbReference type="Proteomes" id="UP000252517">
    <property type="component" value="Unassembled WGS sequence"/>
</dbReference>
<organism evidence="1 2">
    <name type="scientific">Thalassospira profundimaris</name>
    <dbReference type="NCBI Taxonomy" id="502049"/>
    <lineage>
        <taxon>Bacteria</taxon>
        <taxon>Pseudomonadati</taxon>
        <taxon>Pseudomonadota</taxon>
        <taxon>Alphaproteobacteria</taxon>
        <taxon>Rhodospirillales</taxon>
        <taxon>Thalassospiraceae</taxon>
        <taxon>Thalassospira</taxon>
    </lineage>
</organism>
<name>A0A367XEY4_9PROT</name>
<dbReference type="AlphaFoldDB" id="A0A367XEY4"/>
<reference evidence="1 2" key="1">
    <citation type="submission" date="2014-07" db="EMBL/GenBank/DDBJ databases">
        <title>Draft genome sequence of Thalassospira profundimaris S25-3-2.</title>
        <authorList>
            <person name="Lai Q."/>
            <person name="Shao Z."/>
        </authorList>
    </citation>
    <scope>NUCLEOTIDE SEQUENCE [LARGE SCALE GENOMIC DNA]</scope>
    <source>
        <strain evidence="1 2">S25-3-2</strain>
    </source>
</reference>
<comment type="caution">
    <text evidence="1">The sequence shown here is derived from an EMBL/GenBank/DDBJ whole genome shotgun (WGS) entry which is preliminary data.</text>
</comment>
<gene>
    <name evidence="1" type="ORF">TH25_06700</name>
</gene>
<proteinExistence type="predicted"/>
<protein>
    <submittedName>
        <fullName evidence="1">Uncharacterized protein</fullName>
    </submittedName>
</protein>